<gene>
    <name evidence="2" type="ORF">HXX76_014579</name>
</gene>
<dbReference type="EMBL" id="JAEHOC010000066">
    <property type="protein sequence ID" value="KAG2424370.1"/>
    <property type="molecule type" value="Genomic_DNA"/>
</dbReference>
<evidence type="ECO:0000256" key="1">
    <source>
        <dbReference type="SAM" id="MobiDB-lite"/>
    </source>
</evidence>
<evidence type="ECO:0008006" key="4">
    <source>
        <dbReference type="Google" id="ProtNLM"/>
    </source>
</evidence>
<feature type="region of interest" description="Disordered" evidence="1">
    <location>
        <begin position="143"/>
        <end position="165"/>
    </location>
</feature>
<feature type="compositionally biased region" description="Low complexity" evidence="1">
    <location>
        <begin position="150"/>
        <end position="162"/>
    </location>
</feature>
<organism evidence="2 3">
    <name type="scientific">Chlamydomonas incerta</name>
    <dbReference type="NCBI Taxonomy" id="51695"/>
    <lineage>
        <taxon>Eukaryota</taxon>
        <taxon>Viridiplantae</taxon>
        <taxon>Chlorophyta</taxon>
        <taxon>core chlorophytes</taxon>
        <taxon>Chlorophyceae</taxon>
        <taxon>CS clade</taxon>
        <taxon>Chlamydomonadales</taxon>
        <taxon>Chlamydomonadaceae</taxon>
        <taxon>Chlamydomonas</taxon>
    </lineage>
</organism>
<protein>
    <recommendedName>
        <fullName evidence="4">Mitochondrial transcription termination factor</fullName>
    </recommendedName>
</protein>
<reference evidence="2" key="1">
    <citation type="journal article" date="2020" name="bioRxiv">
        <title>Comparative genomics of Chlamydomonas.</title>
        <authorList>
            <person name="Craig R.J."/>
            <person name="Hasan A.R."/>
            <person name="Ness R.W."/>
            <person name="Keightley P.D."/>
        </authorList>
    </citation>
    <scope>NUCLEOTIDE SEQUENCE</scope>
    <source>
        <strain evidence="2">SAG 7.73</strain>
    </source>
</reference>
<name>A0A835SPU1_CHLIN</name>
<dbReference type="Proteomes" id="UP000650467">
    <property type="component" value="Unassembled WGS sequence"/>
</dbReference>
<dbReference type="OrthoDB" id="637682at2759"/>
<dbReference type="Gene3D" id="1.25.70.10">
    <property type="entry name" value="Transcription termination factor 3, mitochondrial"/>
    <property type="match status" value="1"/>
</dbReference>
<sequence length="282" mass="29216">MLCSARLRHANTSLSFSRRSANRQRRPSCVRARAVTTDDLCRLVGLTPGEAAAALSACPALAGAARAPAAQAPDVAGLVESNARLLRGSGSGFKGHEVAALVRRRPGLLLEPRLGEWLEFLSGYGLSGEEVWKVLAYGSNSGEDAGGGSSSSSGSGSSSTSSFDPLNAGGNATSGLVGAPGASPYAAGAAIVWLKSWGWTDADIAARLLPCYPHVLAAGTEPLQAAVDHLRQQGFEDEPIRRMVLTFPALLAPPLSGPLLELISRIRASANNKYVVSGSYHV</sequence>
<dbReference type="AlphaFoldDB" id="A0A835SPU1"/>
<dbReference type="InterPro" id="IPR038538">
    <property type="entry name" value="MTERF_sf"/>
</dbReference>
<accession>A0A835SPU1</accession>
<proteinExistence type="predicted"/>
<comment type="caution">
    <text evidence="2">The sequence shown here is derived from an EMBL/GenBank/DDBJ whole genome shotgun (WGS) entry which is preliminary data.</text>
</comment>
<evidence type="ECO:0000313" key="2">
    <source>
        <dbReference type="EMBL" id="KAG2424370.1"/>
    </source>
</evidence>
<keyword evidence="3" id="KW-1185">Reference proteome</keyword>
<evidence type="ECO:0000313" key="3">
    <source>
        <dbReference type="Proteomes" id="UP000650467"/>
    </source>
</evidence>